<evidence type="ECO:0000313" key="3">
    <source>
        <dbReference type="Proteomes" id="UP000399805"/>
    </source>
</evidence>
<sequence>MAAVAQAIIAGLTFGLAGNVSPWRDPVSDYAWHRGGRLLFTVAILLLLACAAALAVAAQLAALPRGPLVSTLFLLWAAGLLVVLFFRSSLSAADPTVSGEIHRAGGAVLFASLPLAAWTLSTRLRAEPRWHPAAPALRRGAIAGIVTAAAFGTAQLISWLPAGLLERAALLAEFLIVATMAIALRRAARGPQHPSVATPEAVR</sequence>
<dbReference type="Pfam" id="PF06197">
    <property type="entry name" value="DUF998"/>
    <property type="match status" value="1"/>
</dbReference>
<accession>A0A6I8M4U1</accession>
<gene>
    <name evidence="2" type="ORF">AA23TX_09672</name>
</gene>
<keyword evidence="1" id="KW-0812">Transmembrane</keyword>
<keyword evidence="1" id="KW-1133">Transmembrane helix</keyword>
<keyword evidence="1" id="KW-0472">Membrane</keyword>
<reference evidence="2 3" key="1">
    <citation type="submission" date="2019-09" db="EMBL/GenBank/DDBJ databases">
        <authorList>
            <person name="Leyn A S."/>
        </authorList>
    </citation>
    <scope>NUCLEOTIDE SEQUENCE [LARGE SCALE GENOMIC DNA]</scope>
    <source>
        <strain evidence="2">AA231_1</strain>
    </source>
</reference>
<feature type="transmembrane region" description="Helical" evidence="1">
    <location>
        <begin position="168"/>
        <end position="184"/>
    </location>
</feature>
<proteinExistence type="predicted"/>
<name>A0A6I8M4U1_9PSEU</name>
<evidence type="ECO:0000256" key="1">
    <source>
        <dbReference type="SAM" id="Phobius"/>
    </source>
</evidence>
<feature type="transmembrane region" description="Helical" evidence="1">
    <location>
        <begin position="141"/>
        <end position="162"/>
    </location>
</feature>
<dbReference type="Proteomes" id="UP000399805">
    <property type="component" value="Unassembled WGS sequence"/>
</dbReference>
<feature type="transmembrane region" description="Helical" evidence="1">
    <location>
        <begin position="68"/>
        <end position="89"/>
    </location>
</feature>
<keyword evidence="3" id="KW-1185">Reference proteome</keyword>
<evidence type="ECO:0008006" key="4">
    <source>
        <dbReference type="Google" id="ProtNLM"/>
    </source>
</evidence>
<dbReference type="AlphaFoldDB" id="A0A6I8M4U1"/>
<dbReference type="EMBL" id="CABVGP010000004">
    <property type="protein sequence ID" value="VVJ24914.1"/>
    <property type="molecule type" value="Genomic_DNA"/>
</dbReference>
<feature type="transmembrane region" description="Helical" evidence="1">
    <location>
        <begin position="38"/>
        <end position="61"/>
    </location>
</feature>
<dbReference type="InterPro" id="IPR009339">
    <property type="entry name" value="DUF998"/>
</dbReference>
<feature type="transmembrane region" description="Helical" evidence="1">
    <location>
        <begin position="101"/>
        <end position="120"/>
    </location>
</feature>
<organism evidence="2 3">
    <name type="scientific">Amycolatopsis camponoti</name>
    <dbReference type="NCBI Taxonomy" id="2606593"/>
    <lineage>
        <taxon>Bacteria</taxon>
        <taxon>Bacillati</taxon>
        <taxon>Actinomycetota</taxon>
        <taxon>Actinomycetes</taxon>
        <taxon>Pseudonocardiales</taxon>
        <taxon>Pseudonocardiaceae</taxon>
        <taxon>Amycolatopsis</taxon>
    </lineage>
</organism>
<evidence type="ECO:0000313" key="2">
    <source>
        <dbReference type="EMBL" id="VVJ24914.1"/>
    </source>
</evidence>
<protein>
    <recommendedName>
        <fullName evidence="4">DUF998 domain-containing protein</fullName>
    </recommendedName>
</protein>